<evidence type="ECO:0000256" key="1">
    <source>
        <dbReference type="ARBA" id="ARBA00004123"/>
    </source>
</evidence>
<comment type="subcellular location">
    <subcellularLocation>
        <location evidence="1 8">Nucleus</location>
    </subcellularLocation>
</comment>
<evidence type="ECO:0000256" key="6">
    <source>
        <dbReference type="ARBA" id="ARBA00023242"/>
    </source>
</evidence>
<dbReference type="Pfam" id="PF02309">
    <property type="entry name" value="AUX_IAA"/>
    <property type="match status" value="1"/>
</dbReference>
<evidence type="ECO:0000259" key="9">
    <source>
        <dbReference type="PROSITE" id="PS51745"/>
    </source>
</evidence>
<evidence type="ECO:0000256" key="5">
    <source>
        <dbReference type="ARBA" id="ARBA00023163"/>
    </source>
</evidence>
<sequence>MHASSICNSYSSSSVDSTKHSASESSVNLSLSLTFPSTSPQRATKQDWPPIKPRLIDTLKGRRRLLQRDYDTCLFVKVYMEGVPIGRKLDLSTFSGYESLLENLSHMFNTSIICGNHRDRKHHVLTYQDTDGDWMMVGDIPWEMFLETVRRLKITKPERC</sequence>
<dbReference type="InterPro" id="IPR053793">
    <property type="entry name" value="PB1-like"/>
</dbReference>
<keyword evidence="7 8" id="KW-0927">Auxin signaling pathway</keyword>
<comment type="function">
    <text evidence="8">Aux/IAA proteins are short-lived transcriptional factors that function as repressors of early auxin response genes at low auxin concentrations.</text>
</comment>
<evidence type="ECO:0000313" key="11">
    <source>
        <dbReference type="Proteomes" id="UP000264353"/>
    </source>
</evidence>
<evidence type="ECO:0000313" key="10">
    <source>
        <dbReference type="EMBL" id="RID71725.1"/>
    </source>
</evidence>
<proteinExistence type="inferred from homology"/>
<dbReference type="PANTHER" id="PTHR31734">
    <property type="entry name" value="AUXIN-RESPONSIVE PROTEIN IAA17"/>
    <property type="match status" value="1"/>
</dbReference>
<keyword evidence="6 8" id="KW-0539">Nucleus</keyword>
<keyword evidence="3 8" id="KW-0678">Repressor</keyword>
<dbReference type="AlphaFoldDB" id="A0A398A2V1"/>
<keyword evidence="5 8" id="KW-0804">Transcription</keyword>
<dbReference type="Proteomes" id="UP000264353">
    <property type="component" value="Chromosome A3"/>
</dbReference>
<protein>
    <recommendedName>
        <fullName evidence="8">Auxin-responsive protein</fullName>
    </recommendedName>
</protein>
<dbReference type="SUPFAM" id="SSF54277">
    <property type="entry name" value="CAD &amp; PB1 domains"/>
    <property type="match status" value="1"/>
</dbReference>
<dbReference type="InterPro" id="IPR003311">
    <property type="entry name" value="AUX_IAA"/>
</dbReference>
<evidence type="ECO:0000256" key="3">
    <source>
        <dbReference type="ARBA" id="ARBA00022491"/>
    </source>
</evidence>
<keyword evidence="4 8" id="KW-0805">Transcription regulation</keyword>
<comment type="subunit">
    <text evidence="8">Homodimers and heterodimers.</text>
</comment>
<evidence type="ECO:0000256" key="2">
    <source>
        <dbReference type="ARBA" id="ARBA00006728"/>
    </source>
</evidence>
<reference evidence="10 11" key="1">
    <citation type="submission" date="2018-06" db="EMBL/GenBank/DDBJ databases">
        <title>WGS assembly of Brassica rapa FPsc.</title>
        <authorList>
            <person name="Bowman J."/>
            <person name="Kohchi T."/>
            <person name="Yamato K."/>
            <person name="Jenkins J."/>
            <person name="Shu S."/>
            <person name="Ishizaki K."/>
            <person name="Yamaoka S."/>
            <person name="Nishihama R."/>
            <person name="Nakamura Y."/>
            <person name="Berger F."/>
            <person name="Adam C."/>
            <person name="Aki S."/>
            <person name="Althoff F."/>
            <person name="Araki T."/>
            <person name="Arteaga-Vazquez M."/>
            <person name="Balasubrmanian S."/>
            <person name="Bauer D."/>
            <person name="Boehm C."/>
            <person name="Briginshaw L."/>
            <person name="Caballero-Perez J."/>
            <person name="Catarino B."/>
            <person name="Chen F."/>
            <person name="Chiyoda S."/>
            <person name="Chovatia M."/>
            <person name="Davies K."/>
            <person name="Delmans M."/>
            <person name="Demura T."/>
            <person name="Dierschke T."/>
            <person name="Dolan L."/>
            <person name="Dorantes-Acosta A."/>
            <person name="Eklund D."/>
            <person name="Florent S."/>
            <person name="Flores-Sandoval E."/>
            <person name="Fujiyama A."/>
            <person name="Fukuzawa H."/>
            <person name="Galik B."/>
            <person name="Grimanelli D."/>
            <person name="Grimwood J."/>
            <person name="Grossniklaus U."/>
            <person name="Hamada T."/>
            <person name="Haseloff J."/>
            <person name="Hetherington A."/>
            <person name="Higo A."/>
            <person name="Hirakawa Y."/>
            <person name="Hundley H."/>
            <person name="Ikeda Y."/>
            <person name="Inoue K."/>
            <person name="Inoue S."/>
            <person name="Ishida S."/>
            <person name="Jia Q."/>
            <person name="Kakita M."/>
            <person name="Kanazawa T."/>
            <person name="Kawai Y."/>
            <person name="Kawashima T."/>
            <person name="Kennedy M."/>
            <person name="Kinose K."/>
            <person name="Kinoshita T."/>
            <person name="Kohara Y."/>
            <person name="Koide E."/>
            <person name="Komatsu K."/>
            <person name="Kopischke S."/>
            <person name="Kubo M."/>
            <person name="Kyozuka J."/>
            <person name="Lagercrantz U."/>
            <person name="Lin S."/>
            <person name="Lindquist E."/>
            <person name="Lipzen A."/>
            <person name="Lu C."/>
            <person name="Luna E."/>
            <person name="Martienssen R."/>
            <person name="Minamino N."/>
            <person name="Mizutani M."/>
            <person name="Mizutani M."/>
            <person name="Mochizuki N."/>
            <person name="Monte I."/>
            <person name="Mosher R."/>
            <person name="Nagasaki H."/>
            <person name="Nakagami H."/>
            <person name="Naramoto S."/>
            <person name="Nishitani K."/>
            <person name="Ohtani M."/>
            <person name="Okamoto T."/>
            <person name="Okumura M."/>
            <person name="Phillips J."/>
            <person name="Pollak B."/>
            <person name="Reinders A."/>
            <person name="Roevekamp M."/>
            <person name="Sano R."/>
            <person name="Sawa S."/>
            <person name="Schmid M."/>
            <person name="Shirakawa M."/>
            <person name="Solano R."/>
            <person name="Spunde A."/>
            <person name="Suetsugu N."/>
            <person name="Sugano S."/>
            <person name="Sugiyama A."/>
            <person name="Sun R."/>
            <person name="Suzuki Y."/>
            <person name="Takenaka M."/>
            <person name="Takezawa D."/>
            <person name="Tomogane H."/>
            <person name="Tsuzuki M."/>
            <person name="Ueda T."/>
            <person name="Umeda M."/>
            <person name="Ward J."/>
            <person name="Watanabe Y."/>
            <person name="Yazaki K."/>
            <person name="Yokoyama R."/>
            <person name="Yoshitake Y."/>
            <person name="Yotsui I."/>
            <person name="Zachgo S."/>
            <person name="Schmutz J."/>
        </authorList>
    </citation>
    <scope>NUCLEOTIDE SEQUENCE [LARGE SCALE GENOMIC DNA]</scope>
    <source>
        <strain evidence="11">cv. B-3</strain>
    </source>
</reference>
<accession>A0A398A2V1</accession>
<dbReference type="GO" id="GO:0006355">
    <property type="term" value="P:regulation of DNA-templated transcription"/>
    <property type="evidence" value="ECO:0007669"/>
    <property type="project" value="InterPro"/>
</dbReference>
<dbReference type="Gene3D" id="3.10.20.90">
    <property type="entry name" value="Phosphatidylinositol 3-kinase Catalytic Subunit, Chain A, domain 1"/>
    <property type="match status" value="1"/>
</dbReference>
<feature type="domain" description="PB1" evidence="9">
    <location>
        <begin position="73"/>
        <end position="159"/>
    </location>
</feature>
<dbReference type="GO" id="GO:0009734">
    <property type="term" value="P:auxin-activated signaling pathway"/>
    <property type="evidence" value="ECO:0007669"/>
    <property type="project" value="UniProtKB-UniRule"/>
</dbReference>
<evidence type="ECO:0000256" key="4">
    <source>
        <dbReference type="ARBA" id="ARBA00023015"/>
    </source>
</evidence>
<gene>
    <name evidence="10" type="ORF">BRARA_C03649</name>
</gene>
<name>A0A398A2V1_BRACM</name>
<evidence type="ECO:0000256" key="8">
    <source>
        <dbReference type="RuleBase" id="RU004549"/>
    </source>
</evidence>
<dbReference type="EMBL" id="CM010630">
    <property type="protein sequence ID" value="RID71725.1"/>
    <property type="molecule type" value="Genomic_DNA"/>
</dbReference>
<comment type="similarity">
    <text evidence="2 8">Belongs to the Aux/IAA family.</text>
</comment>
<organism evidence="10 11">
    <name type="scientific">Brassica campestris</name>
    <name type="common">Field mustard</name>
    <dbReference type="NCBI Taxonomy" id="3711"/>
    <lineage>
        <taxon>Eukaryota</taxon>
        <taxon>Viridiplantae</taxon>
        <taxon>Streptophyta</taxon>
        <taxon>Embryophyta</taxon>
        <taxon>Tracheophyta</taxon>
        <taxon>Spermatophyta</taxon>
        <taxon>Magnoliopsida</taxon>
        <taxon>eudicotyledons</taxon>
        <taxon>Gunneridae</taxon>
        <taxon>Pentapetalae</taxon>
        <taxon>rosids</taxon>
        <taxon>malvids</taxon>
        <taxon>Brassicales</taxon>
        <taxon>Brassicaceae</taxon>
        <taxon>Brassiceae</taxon>
        <taxon>Brassica</taxon>
    </lineage>
</organism>
<dbReference type="InterPro" id="IPR033389">
    <property type="entry name" value="AUX/IAA_dom"/>
</dbReference>
<dbReference type="PANTHER" id="PTHR31734:SF216">
    <property type="entry name" value="AUXIN-RESPONSIVE PROTEIN IAA31"/>
    <property type="match status" value="1"/>
</dbReference>
<dbReference type="GO" id="GO:0005634">
    <property type="term" value="C:nucleus"/>
    <property type="evidence" value="ECO:0007669"/>
    <property type="project" value="UniProtKB-SubCell"/>
</dbReference>
<evidence type="ECO:0000256" key="7">
    <source>
        <dbReference type="ARBA" id="ARBA00023294"/>
    </source>
</evidence>
<dbReference type="PROSITE" id="PS51745">
    <property type="entry name" value="PB1"/>
    <property type="match status" value="1"/>
</dbReference>